<dbReference type="EMBL" id="JAYKXP010000035">
    <property type="protein sequence ID" value="KAK7040915.1"/>
    <property type="molecule type" value="Genomic_DNA"/>
</dbReference>
<reference evidence="2 3" key="1">
    <citation type="submission" date="2024-01" db="EMBL/GenBank/DDBJ databases">
        <title>A draft genome for a cacao thread blight-causing isolate of Paramarasmius palmivorus.</title>
        <authorList>
            <person name="Baruah I.K."/>
            <person name="Bukari Y."/>
            <person name="Amoako-Attah I."/>
            <person name="Meinhardt L.W."/>
            <person name="Bailey B.A."/>
            <person name="Cohen S.P."/>
        </authorList>
    </citation>
    <scope>NUCLEOTIDE SEQUENCE [LARGE SCALE GENOMIC DNA]</scope>
    <source>
        <strain evidence="2 3">GH-12</strain>
    </source>
</reference>
<dbReference type="Proteomes" id="UP001383192">
    <property type="component" value="Unassembled WGS sequence"/>
</dbReference>
<feature type="compositionally biased region" description="Basic and acidic residues" evidence="1">
    <location>
        <begin position="74"/>
        <end position="85"/>
    </location>
</feature>
<feature type="compositionally biased region" description="Acidic residues" evidence="1">
    <location>
        <begin position="86"/>
        <end position="99"/>
    </location>
</feature>
<organism evidence="2 3">
    <name type="scientific">Paramarasmius palmivorus</name>
    <dbReference type="NCBI Taxonomy" id="297713"/>
    <lineage>
        <taxon>Eukaryota</taxon>
        <taxon>Fungi</taxon>
        <taxon>Dikarya</taxon>
        <taxon>Basidiomycota</taxon>
        <taxon>Agaricomycotina</taxon>
        <taxon>Agaricomycetes</taxon>
        <taxon>Agaricomycetidae</taxon>
        <taxon>Agaricales</taxon>
        <taxon>Marasmiineae</taxon>
        <taxon>Marasmiaceae</taxon>
        <taxon>Paramarasmius</taxon>
    </lineage>
</organism>
<dbReference type="AlphaFoldDB" id="A0AAW0CPZ0"/>
<accession>A0AAW0CPZ0</accession>
<proteinExistence type="predicted"/>
<name>A0AAW0CPZ0_9AGAR</name>
<evidence type="ECO:0000256" key="1">
    <source>
        <dbReference type="SAM" id="MobiDB-lite"/>
    </source>
</evidence>
<gene>
    <name evidence="2" type="ORF">VNI00_009511</name>
</gene>
<evidence type="ECO:0000313" key="3">
    <source>
        <dbReference type="Proteomes" id="UP001383192"/>
    </source>
</evidence>
<comment type="caution">
    <text evidence="2">The sequence shown here is derived from an EMBL/GenBank/DDBJ whole genome shotgun (WGS) entry which is preliminary data.</text>
</comment>
<keyword evidence="3" id="KW-1185">Reference proteome</keyword>
<evidence type="ECO:0000313" key="2">
    <source>
        <dbReference type="EMBL" id="KAK7040915.1"/>
    </source>
</evidence>
<evidence type="ECO:0008006" key="4">
    <source>
        <dbReference type="Google" id="ProtNLM"/>
    </source>
</evidence>
<sequence length="99" mass="11067">MSIIISYDLQPPSGCDATHLKTHNTIEVPVPTSKPGPKDSAELKTYYASLHTAIETARHQIGEELTRWRDAIGKAELNKETKGKTEDEDDETDEIEEET</sequence>
<feature type="region of interest" description="Disordered" evidence="1">
    <location>
        <begin position="74"/>
        <end position="99"/>
    </location>
</feature>
<protein>
    <recommendedName>
        <fullName evidence="4">EKC/KEOPS complex subunit GON7</fullName>
    </recommendedName>
</protein>